<evidence type="ECO:0000256" key="1">
    <source>
        <dbReference type="ARBA" id="ARBA00010838"/>
    </source>
</evidence>
<dbReference type="InterPro" id="IPR017853">
    <property type="entry name" value="GH"/>
</dbReference>
<accession>A0A2P5A6I1</accession>
<keyword evidence="5" id="KW-0732">Signal</keyword>
<dbReference type="PANTHER" id="PTHR10353:SF44">
    <property type="entry name" value="BETA-GLUCOSIDASE 17"/>
    <property type="match status" value="1"/>
</dbReference>
<dbReference type="PANTHER" id="PTHR10353">
    <property type="entry name" value="GLYCOSYL HYDROLASE"/>
    <property type="match status" value="1"/>
</dbReference>
<keyword evidence="7" id="KW-1185">Reference proteome</keyword>
<protein>
    <submittedName>
        <fullName evidence="6">Glycoside hydrolase</fullName>
    </submittedName>
</protein>
<gene>
    <name evidence="6" type="ORF">PanWU01x14_363720</name>
</gene>
<dbReference type="GO" id="GO:0008422">
    <property type="term" value="F:beta-glucosidase activity"/>
    <property type="evidence" value="ECO:0007669"/>
    <property type="project" value="TreeGrafter"/>
</dbReference>
<organism evidence="6 7">
    <name type="scientific">Parasponia andersonii</name>
    <name type="common">Sponia andersonii</name>
    <dbReference type="NCBI Taxonomy" id="3476"/>
    <lineage>
        <taxon>Eukaryota</taxon>
        <taxon>Viridiplantae</taxon>
        <taxon>Streptophyta</taxon>
        <taxon>Embryophyta</taxon>
        <taxon>Tracheophyta</taxon>
        <taxon>Spermatophyta</taxon>
        <taxon>Magnoliopsida</taxon>
        <taxon>eudicotyledons</taxon>
        <taxon>Gunneridae</taxon>
        <taxon>Pentapetalae</taxon>
        <taxon>rosids</taxon>
        <taxon>fabids</taxon>
        <taxon>Rosales</taxon>
        <taxon>Cannabaceae</taxon>
        <taxon>Parasponia</taxon>
    </lineage>
</organism>
<dbReference type="FunFam" id="3.20.20.80:FF:000020">
    <property type="entry name" value="Beta-glucosidase 12"/>
    <property type="match status" value="1"/>
</dbReference>
<dbReference type="Pfam" id="PF00232">
    <property type="entry name" value="Glyco_hydro_1"/>
    <property type="match status" value="1"/>
</dbReference>
<evidence type="ECO:0000313" key="6">
    <source>
        <dbReference type="EMBL" id="PON32154.1"/>
    </source>
</evidence>
<evidence type="ECO:0000256" key="4">
    <source>
        <dbReference type="RuleBase" id="RU003690"/>
    </source>
</evidence>
<dbReference type="InterPro" id="IPR001360">
    <property type="entry name" value="Glyco_hydro_1"/>
</dbReference>
<reference evidence="7" key="1">
    <citation type="submission" date="2016-06" db="EMBL/GenBank/DDBJ databases">
        <title>Parallel loss of symbiosis genes in relatives of nitrogen-fixing non-legume Parasponia.</title>
        <authorList>
            <person name="Van Velzen R."/>
            <person name="Holmer R."/>
            <person name="Bu F."/>
            <person name="Rutten L."/>
            <person name="Van Zeijl A."/>
            <person name="Liu W."/>
            <person name="Santuari L."/>
            <person name="Cao Q."/>
            <person name="Sharma T."/>
            <person name="Shen D."/>
            <person name="Roswanjaya Y."/>
            <person name="Wardhani T."/>
            <person name="Kalhor M.S."/>
            <person name="Jansen J."/>
            <person name="Van den Hoogen J."/>
            <person name="Gungor B."/>
            <person name="Hartog M."/>
            <person name="Hontelez J."/>
            <person name="Verver J."/>
            <person name="Yang W.-C."/>
            <person name="Schijlen E."/>
            <person name="Repin R."/>
            <person name="Schilthuizen M."/>
            <person name="Schranz E."/>
            <person name="Heidstra R."/>
            <person name="Miyata K."/>
            <person name="Fedorova E."/>
            <person name="Kohlen W."/>
            <person name="Bisseling T."/>
            <person name="Smit S."/>
            <person name="Geurts R."/>
        </authorList>
    </citation>
    <scope>NUCLEOTIDE SEQUENCE [LARGE SCALE GENOMIC DNA]</scope>
    <source>
        <strain evidence="7">cv. WU1-14</strain>
    </source>
</reference>
<keyword evidence="2 6" id="KW-0378">Hydrolase</keyword>
<sequence>MSSTRQIEVHNDMENHCKIVLFFLLSLTFKLTCSEGDLRDQLTRKQFPEDFIFGTASAAYQYEGAANESGRKPSIWDTFTNDYPEKIADHSSGAVAQDFYHRYEEDIEYMSDIGFDTFRFSISWSRILPYGTPDIINSEGVEFYHKLINYLKAKGLKPVVTLFHWDLPQALENKYGGLLSQNFVKDFRKYAGFCFQEFGNSVEQWITFNEPYVFATHGYQTGIKAPGRCSHYAGNCTKGNSAVEPYKVIHHLLLAHAEAVHLYWNKYQLKQKGIIGLTEASHWMVPKFYTPESSTAAYRALDFMLGWTVHPITYGDYPETMRNLVGCRLPKFTKAQSALLKGSFDFLGLNYYTARYAEEYNATCFNPTPENDSRVLLTTEKNGVPIGDKTALDWLYVYPKGIEDLVLYVKENYNNPNIYITENGFVDPKINDTIDCSNSALKDDGRIKFHRDHLWHLLNAIKAGANVKGYFIWSFEDNFEWQDGYTAKFGIYCIDYKNQLARKPKKSVSWFQKFLYDGCRKIPREGDADQLNPSFLLPSA</sequence>
<dbReference type="Gene3D" id="3.20.20.80">
    <property type="entry name" value="Glycosidases"/>
    <property type="match status" value="1"/>
</dbReference>
<dbReference type="STRING" id="3476.A0A2P5A6I1"/>
<comment type="similarity">
    <text evidence="1 4">Belongs to the glycosyl hydrolase 1 family.</text>
</comment>
<dbReference type="PRINTS" id="PR00131">
    <property type="entry name" value="GLHYDRLASE1"/>
</dbReference>
<dbReference type="SUPFAM" id="SSF51445">
    <property type="entry name" value="(Trans)glycosidases"/>
    <property type="match status" value="1"/>
</dbReference>
<evidence type="ECO:0000256" key="5">
    <source>
        <dbReference type="SAM" id="SignalP"/>
    </source>
</evidence>
<feature type="chain" id="PRO_5015149468" evidence="5">
    <location>
        <begin position="35"/>
        <end position="540"/>
    </location>
</feature>
<proteinExistence type="inferred from homology"/>
<feature type="signal peptide" evidence="5">
    <location>
        <begin position="1"/>
        <end position="34"/>
    </location>
</feature>
<comment type="caution">
    <text evidence="6">The sequence shown here is derived from an EMBL/GenBank/DDBJ whole genome shotgun (WGS) entry which is preliminary data.</text>
</comment>
<evidence type="ECO:0000256" key="2">
    <source>
        <dbReference type="ARBA" id="ARBA00022801"/>
    </source>
</evidence>
<dbReference type="PROSITE" id="PS00653">
    <property type="entry name" value="GLYCOSYL_HYDROL_F1_2"/>
    <property type="match status" value="1"/>
</dbReference>
<dbReference type="Proteomes" id="UP000237105">
    <property type="component" value="Unassembled WGS sequence"/>
</dbReference>
<dbReference type="OrthoDB" id="65569at2759"/>
<dbReference type="EMBL" id="JXTB01000858">
    <property type="protein sequence ID" value="PON32154.1"/>
    <property type="molecule type" value="Genomic_DNA"/>
</dbReference>
<dbReference type="InterPro" id="IPR033132">
    <property type="entry name" value="GH_1_N_CS"/>
</dbReference>
<evidence type="ECO:0000256" key="3">
    <source>
        <dbReference type="ARBA" id="ARBA00023295"/>
    </source>
</evidence>
<dbReference type="AlphaFoldDB" id="A0A2P5A6I1"/>
<keyword evidence="3" id="KW-0326">Glycosidase</keyword>
<evidence type="ECO:0000313" key="7">
    <source>
        <dbReference type="Proteomes" id="UP000237105"/>
    </source>
</evidence>
<name>A0A2P5A6I1_PARAD</name>
<dbReference type="GO" id="GO:0005975">
    <property type="term" value="P:carbohydrate metabolic process"/>
    <property type="evidence" value="ECO:0007669"/>
    <property type="project" value="InterPro"/>
</dbReference>